<organism evidence="1 2">
    <name type="scientific">Stakelama flava</name>
    <dbReference type="NCBI Taxonomy" id="2860338"/>
    <lineage>
        <taxon>Bacteria</taxon>
        <taxon>Pseudomonadati</taxon>
        <taxon>Pseudomonadota</taxon>
        <taxon>Alphaproteobacteria</taxon>
        <taxon>Sphingomonadales</taxon>
        <taxon>Sphingomonadaceae</taxon>
        <taxon>Stakelama</taxon>
    </lineage>
</organism>
<proteinExistence type="predicted"/>
<dbReference type="EMBL" id="JAHWZX010000027">
    <property type="protein sequence ID" value="MBW4332374.1"/>
    <property type="molecule type" value="Genomic_DNA"/>
</dbReference>
<evidence type="ECO:0000313" key="1">
    <source>
        <dbReference type="EMBL" id="MBW4332374.1"/>
    </source>
</evidence>
<comment type="caution">
    <text evidence="1">The sequence shown here is derived from an EMBL/GenBank/DDBJ whole genome shotgun (WGS) entry which is preliminary data.</text>
</comment>
<gene>
    <name evidence="1" type="ORF">KY084_16115</name>
</gene>
<reference evidence="1 2" key="1">
    <citation type="submission" date="2021-07" db="EMBL/GenBank/DDBJ databases">
        <title>Stakelama flava sp. nov., a novel endophytic bacterium isolated from branch of Kandelia candel.</title>
        <authorList>
            <person name="Tuo L."/>
        </authorList>
    </citation>
    <scope>NUCLEOTIDE SEQUENCE [LARGE SCALE GENOMIC DNA]</scope>
    <source>
        <strain evidence="1 2">CBK3Z-3</strain>
    </source>
</reference>
<accession>A0ABS6XR59</accession>
<evidence type="ECO:0000313" key="2">
    <source>
        <dbReference type="Proteomes" id="UP001197214"/>
    </source>
</evidence>
<sequence length="263" mass="28550">MPDADALPLPANDAIPDCVPNCVDALRAADLPAAFAGGGEEWSPERDLPPSLWELFSSMDDASGEALALAFAEARLQGGAHAKHWLWVQDAQSIRRGGRPFLHGLPVERRHRLVHVEARNAADALWAMEEGVRCGALSFVIGELAGDPKSLDFTATRRLVLAAERHGVPLYLSRRDGFANLSAARLRWRVEAAPSGMHRWNTVAPGAPRAGAELFRGRGLRPGRFTLEHSVGHHEPGQNACHRLALVPEPCDRPLEPEHRGAG</sequence>
<keyword evidence="2" id="KW-1185">Reference proteome</keyword>
<dbReference type="RefSeq" id="WP_219239476.1">
    <property type="nucleotide sequence ID" value="NZ_JAHWZX010000027.1"/>
</dbReference>
<protein>
    <submittedName>
        <fullName evidence="1">RecA-like protein</fullName>
    </submittedName>
</protein>
<name>A0ABS6XR59_9SPHN</name>
<dbReference type="Proteomes" id="UP001197214">
    <property type="component" value="Unassembled WGS sequence"/>
</dbReference>